<organism evidence="1 2">
    <name type="scientific">Rotaria magnacalcarata</name>
    <dbReference type="NCBI Taxonomy" id="392030"/>
    <lineage>
        <taxon>Eukaryota</taxon>
        <taxon>Metazoa</taxon>
        <taxon>Spiralia</taxon>
        <taxon>Gnathifera</taxon>
        <taxon>Rotifera</taxon>
        <taxon>Eurotatoria</taxon>
        <taxon>Bdelloidea</taxon>
        <taxon>Philodinida</taxon>
        <taxon>Philodinidae</taxon>
        <taxon>Rotaria</taxon>
    </lineage>
</organism>
<protein>
    <submittedName>
        <fullName evidence="1">Uncharacterized protein</fullName>
    </submittedName>
</protein>
<feature type="non-terminal residue" evidence="1">
    <location>
        <position position="1"/>
    </location>
</feature>
<proteinExistence type="predicted"/>
<comment type="caution">
    <text evidence="1">The sequence shown here is derived from an EMBL/GenBank/DDBJ whole genome shotgun (WGS) entry which is preliminary data.</text>
</comment>
<evidence type="ECO:0000313" key="2">
    <source>
        <dbReference type="Proteomes" id="UP000681720"/>
    </source>
</evidence>
<dbReference type="EMBL" id="CAJOBJ010342057">
    <property type="protein sequence ID" value="CAF5196242.1"/>
    <property type="molecule type" value="Genomic_DNA"/>
</dbReference>
<evidence type="ECO:0000313" key="1">
    <source>
        <dbReference type="EMBL" id="CAF5196242.1"/>
    </source>
</evidence>
<sequence>NRRKLLRVLLEKIGDIEARLRHGDFIGPIVVLHGLDG</sequence>
<gene>
    <name evidence="1" type="ORF">GIL414_LOCUS74986</name>
</gene>
<accession>A0A8S3IDV0</accession>
<reference evidence="1" key="1">
    <citation type="submission" date="2021-02" db="EMBL/GenBank/DDBJ databases">
        <authorList>
            <person name="Nowell W R."/>
        </authorList>
    </citation>
    <scope>NUCLEOTIDE SEQUENCE</scope>
</reference>
<name>A0A8S3IDV0_9BILA</name>
<dbReference type="Proteomes" id="UP000681720">
    <property type="component" value="Unassembled WGS sequence"/>
</dbReference>
<dbReference type="AlphaFoldDB" id="A0A8S3IDV0"/>